<keyword evidence="1" id="KW-1133">Transmembrane helix</keyword>
<dbReference type="AlphaFoldDB" id="X1A026"/>
<accession>X1A026</accession>
<feature type="transmembrane region" description="Helical" evidence="1">
    <location>
        <begin position="51"/>
        <end position="68"/>
    </location>
</feature>
<feature type="transmembrane region" description="Helical" evidence="1">
    <location>
        <begin position="12"/>
        <end position="39"/>
    </location>
</feature>
<name>X1A026_9ZZZZ</name>
<dbReference type="EMBL" id="BART01001159">
    <property type="protein sequence ID" value="GAG63472.1"/>
    <property type="molecule type" value="Genomic_DNA"/>
</dbReference>
<evidence type="ECO:0000256" key="1">
    <source>
        <dbReference type="SAM" id="Phobius"/>
    </source>
</evidence>
<evidence type="ECO:0000313" key="2">
    <source>
        <dbReference type="EMBL" id="GAG63472.1"/>
    </source>
</evidence>
<keyword evidence="1" id="KW-0812">Transmembrane</keyword>
<proteinExistence type="predicted"/>
<sequence>MKETETLSIYWAIVSAVVVLLNFLVVVLTDVLHLIIYYLFNRKKGAYMKTFIVIMATVILGILIWGLILGPGENSLIGQAHRILDYGISQLQTIP</sequence>
<protein>
    <submittedName>
        <fullName evidence="2">Uncharacterized protein</fullName>
    </submittedName>
</protein>
<organism evidence="2">
    <name type="scientific">marine sediment metagenome</name>
    <dbReference type="NCBI Taxonomy" id="412755"/>
    <lineage>
        <taxon>unclassified sequences</taxon>
        <taxon>metagenomes</taxon>
        <taxon>ecological metagenomes</taxon>
    </lineage>
</organism>
<keyword evidence="1" id="KW-0472">Membrane</keyword>
<reference evidence="2" key="1">
    <citation type="journal article" date="2014" name="Front. Microbiol.">
        <title>High frequency of phylogenetically diverse reductive dehalogenase-homologous genes in deep subseafloor sedimentary metagenomes.</title>
        <authorList>
            <person name="Kawai M."/>
            <person name="Futagami T."/>
            <person name="Toyoda A."/>
            <person name="Takaki Y."/>
            <person name="Nishi S."/>
            <person name="Hori S."/>
            <person name="Arai W."/>
            <person name="Tsubouchi T."/>
            <person name="Morono Y."/>
            <person name="Uchiyama I."/>
            <person name="Ito T."/>
            <person name="Fujiyama A."/>
            <person name="Inagaki F."/>
            <person name="Takami H."/>
        </authorList>
    </citation>
    <scope>NUCLEOTIDE SEQUENCE</scope>
    <source>
        <strain evidence="2">Expedition CK06-06</strain>
    </source>
</reference>
<comment type="caution">
    <text evidence="2">The sequence shown here is derived from an EMBL/GenBank/DDBJ whole genome shotgun (WGS) entry which is preliminary data.</text>
</comment>
<gene>
    <name evidence="2" type="ORF">S01H4_04353</name>
</gene>